<evidence type="ECO:0008006" key="2">
    <source>
        <dbReference type="Google" id="ProtNLM"/>
    </source>
</evidence>
<accession>X0SDG1</accession>
<proteinExistence type="predicted"/>
<protein>
    <recommendedName>
        <fullName evidence="2">Nucleotide-diphospho-sugar transferase domain-containing protein</fullName>
    </recommendedName>
</protein>
<name>X0SDG1_9ZZZZ</name>
<reference evidence="1" key="1">
    <citation type="journal article" date="2014" name="Front. Microbiol.">
        <title>High frequency of phylogenetically diverse reductive dehalogenase-homologous genes in deep subseafloor sedimentary metagenomes.</title>
        <authorList>
            <person name="Kawai M."/>
            <person name="Futagami T."/>
            <person name="Toyoda A."/>
            <person name="Takaki Y."/>
            <person name="Nishi S."/>
            <person name="Hori S."/>
            <person name="Arai W."/>
            <person name="Tsubouchi T."/>
            <person name="Morono Y."/>
            <person name="Uchiyama I."/>
            <person name="Ito T."/>
            <person name="Fujiyama A."/>
            <person name="Inagaki F."/>
            <person name="Takami H."/>
        </authorList>
    </citation>
    <scope>NUCLEOTIDE SEQUENCE</scope>
    <source>
        <strain evidence="1">Expedition CK06-06</strain>
    </source>
</reference>
<organism evidence="1">
    <name type="scientific">marine sediment metagenome</name>
    <dbReference type="NCBI Taxonomy" id="412755"/>
    <lineage>
        <taxon>unclassified sequences</taxon>
        <taxon>metagenomes</taxon>
        <taxon>ecological metagenomes</taxon>
    </lineage>
</organism>
<dbReference type="EMBL" id="BARS01008459">
    <property type="protein sequence ID" value="GAF79088.1"/>
    <property type="molecule type" value="Genomic_DNA"/>
</dbReference>
<feature type="non-terminal residue" evidence="1">
    <location>
        <position position="200"/>
    </location>
</feature>
<evidence type="ECO:0000313" key="1">
    <source>
        <dbReference type="EMBL" id="GAF79088.1"/>
    </source>
</evidence>
<gene>
    <name evidence="1" type="ORF">S01H1_16117</name>
</gene>
<sequence length="200" mass="23267">MRRPIDKGVIYVAYGDAAINQVRIARQHLGRVHPYWKVAYLSDKRIKCRRGIPPAMWVAHKDTGGGVRDVKLQMDLVSPFEYTAYFDADTRVRYPLDAGWEMLRDGWDMLIAPTRGQYKMLLGHIDSLGNAPGEAQTTIDEVGGRPFLALQGGAMWFHKSERIHRFFEVWREEWQRWQGQDQAALMRALHRYPIKLWLLS</sequence>
<comment type="caution">
    <text evidence="1">The sequence shown here is derived from an EMBL/GenBank/DDBJ whole genome shotgun (WGS) entry which is preliminary data.</text>
</comment>
<dbReference type="AlphaFoldDB" id="X0SDG1"/>